<dbReference type="Gene3D" id="3.80.10.10">
    <property type="entry name" value="Ribonuclease Inhibitor"/>
    <property type="match status" value="1"/>
</dbReference>
<dbReference type="SUPFAM" id="SSF81383">
    <property type="entry name" value="F-box domain"/>
    <property type="match status" value="1"/>
</dbReference>
<dbReference type="InterPro" id="IPR053781">
    <property type="entry name" value="F-box_AtFBL13-like"/>
</dbReference>
<dbReference type="PROSITE" id="PS50181">
    <property type="entry name" value="FBOX"/>
    <property type="match status" value="1"/>
</dbReference>
<evidence type="ECO:0000259" key="1">
    <source>
        <dbReference type="PROSITE" id="PS50181"/>
    </source>
</evidence>
<dbReference type="Gene3D" id="1.20.1280.50">
    <property type="match status" value="1"/>
</dbReference>
<dbReference type="CDD" id="cd22160">
    <property type="entry name" value="F-box_AtFBL13-like"/>
    <property type="match status" value="1"/>
</dbReference>
<proteinExistence type="predicted"/>
<dbReference type="InterPro" id="IPR055411">
    <property type="entry name" value="LRR_FXL15/At3g58940/PEG3-like"/>
</dbReference>
<dbReference type="EMBL" id="JAVIJP010000028">
    <property type="protein sequence ID" value="KAL3634973.1"/>
    <property type="molecule type" value="Genomic_DNA"/>
</dbReference>
<keyword evidence="3" id="KW-1185">Reference proteome</keyword>
<sequence>MNEQSAIRRTEDDDGSAIAIDRLSQLPQPILHSILSLLSQEDAVRTSVLSKSWRYIWHGRLNVEFRYDDTWHKKTKFRSFLDKTLQRYLDQNLSLQKFLVDICHYEVDFVLLQKWIPIVIMHMGVRSFTLIFHRTSNIVFPLPLVVFQSESLVELYLTRCDLIILKSTYNVMLKNLQTLLLHDVYITDEIFEKIILGCPLIENLDLFNCIGFKSIKLRKHCNIKKFRCMAPNEIIVEIENPQTLESFHIRKCRDWFFRNRNTHFPHLQSLNLHSVQLPETFDNFSSFFPCLNELILDSCPGLKEFRLSSSSIKRLTIRTDRINPGKRIKAFIDTPNILYFEYSGHGFLPSIKFTTTSKVWKSQISLWYMLEPSDNDATSWFLKLNKLLNALSQSHITLRLAPNVYEKLYINDSYGGFYKPVVVEHLRLWGFYSSYFDPAILNCFFRIFRPRYIQMDYGLAKCNLAEYISKLIPGETGCYYSWLQDLEEISTEIGNMEANEWHCVKGTSLPALHSQQEIRFRLTWKEQLSKFTY</sequence>
<dbReference type="Pfam" id="PF00646">
    <property type="entry name" value="F-box"/>
    <property type="match status" value="1"/>
</dbReference>
<gene>
    <name evidence="2" type="ORF">CASFOL_022027</name>
</gene>
<reference evidence="3" key="1">
    <citation type="journal article" date="2024" name="IScience">
        <title>Strigolactones Initiate the Formation of Haustorium-like Structures in Castilleja.</title>
        <authorList>
            <person name="Buerger M."/>
            <person name="Peterson D."/>
            <person name="Chory J."/>
        </authorList>
    </citation>
    <scope>NUCLEOTIDE SEQUENCE [LARGE SCALE GENOMIC DNA]</scope>
</reference>
<dbReference type="InterPro" id="IPR036047">
    <property type="entry name" value="F-box-like_dom_sf"/>
</dbReference>
<dbReference type="InterPro" id="IPR032675">
    <property type="entry name" value="LRR_dom_sf"/>
</dbReference>
<comment type="caution">
    <text evidence="2">The sequence shown here is derived from an EMBL/GenBank/DDBJ whole genome shotgun (WGS) entry which is preliminary data.</text>
</comment>
<evidence type="ECO:0000313" key="3">
    <source>
        <dbReference type="Proteomes" id="UP001632038"/>
    </source>
</evidence>
<dbReference type="Pfam" id="PF24758">
    <property type="entry name" value="LRR_At5g56370"/>
    <property type="match status" value="1"/>
</dbReference>
<dbReference type="PANTHER" id="PTHR31639:SF42">
    <property type="entry name" value="OS02G0160200 PROTEIN"/>
    <property type="match status" value="1"/>
</dbReference>
<name>A0ABD3CY94_9LAMI</name>
<dbReference type="SUPFAM" id="SSF52047">
    <property type="entry name" value="RNI-like"/>
    <property type="match status" value="1"/>
</dbReference>
<dbReference type="InterPro" id="IPR001810">
    <property type="entry name" value="F-box_dom"/>
</dbReference>
<dbReference type="PANTHER" id="PTHR31639">
    <property type="entry name" value="F-BOX PROTEIN-LIKE"/>
    <property type="match status" value="1"/>
</dbReference>
<protein>
    <recommendedName>
        <fullName evidence="1">F-box domain-containing protein</fullName>
    </recommendedName>
</protein>
<dbReference type="Proteomes" id="UP001632038">
    <property type="component" value="Unassembled WGS sequence"/>
</dbReference>
<feature type="domain" description="F-box" evidence="1">
    <location>
        <begin position="20"/>
        <end position="74"/>
    </location>
</feature>
<organism evidence="2 3">
    <name type="scientific">Castilleja foliolosa</name>
    <dbReference type="NCBI Taxonomy" id="1961234"/>
    <lineage>
        <taxon>Eukaryota</taxon>
        <taxon>Viridiplantae</taxon>
        <taxon>Streptophyta</taxon>
        <taxon>Embryophyta</taxon>
        <taxon>Tracheophyta</taxon>
        <taxon>Spermatophyta</taxon>
        <taxon>Magnoliopsida</taxon>
        <taxon>eudicotyledons</taxon>
        <taxon>Gunneridae</taxon>
        <taxon>Pentapetalae</taxon>
        <taxon>asterids</taxon>
        <taxon>lamiids</taxon>
        <taxon>Lamiales</taxon>
        <taxon>Orobanchaceae</taxon>
        <taxon>Pedicularideae</taxon>
        <taxon>Castillejinae</taxon>
        <taxon>Castilleja</taxon>
    </lineage>
</organism>
<evidence type="ECO:0000313" key="2">
    <source>
        <dbReference type="EMBL" id="KAL3634973.1"/>
    </source>
</evidence>
<dbReference type="AlphaFoldDB" id="A0ABD3CY94"/>
<accession>A0ABD3CY94</accession>